<evidence type="ECO:0000313" key="1">
    <source>
        <dbReference type="EMBL" id="CAH2352881.1"/>
    </source>
</evidence>
<evidence type="ECO:0008006" key="3">
    <source>
        <dbReference type="Google" id="ProtNLM"/>
    </source>
</evidence>
<dbReference type="AlphaFoldDB" id="A0A9P0QQ88"/>
<reference evidence="1" key="1">
    <citation type="submission" date="2022-03" db="EMBL/GenBank/DDBJ databases">
        <authorList>
            <person name="Legras J.-L."/>
            <person name="Devillers H."/>
            <person name="Grondin C."/>
        </authorList>
    </citation>
    <scope>NUCLEOTIDE SEQUENCE</scope>
    <source>
        <strain evidence="1">CLIB 1423</strain>
    </source>
</reference>
<dbReference type="PANTHER" id="PTHR43313:SF1">
    <property type="entry name" value="3BETA-HYDROXYSTEROID DEHYDROGENASE DHS-16"/>
    <property type="match status" value="1"/>
</dbReference>
<proteinExistence type="predicted"/>
<dbReference type="OrthoDB" id="5308060at2759"/>
<dbReference type="PANTHER" id="PTHR43313">
    <property type="entry name" value="SHORT-CHAIN DEHYDROGENASE/REDUCTASE FAMILY 9C"/>
    <property type="match status" value="1"/>
</dbReference>
<dbReference type="Gene3D" id="3.40.50.720">
    <property type="entry name" value="NAD(P)-binding Rossmann-like Domain"/>
    <property type="match status" value="1"/>
</dbReference>
<dbReference type="SUPFAM" id="SSF51735">
    <property type="entry name" value="NAD(P)-binding Rossmann-fold domains"/>
    <property type="match status" value="1"/>
</dbReference>
<dbReference type="InterPro" id="IPR013952">
    <property type="entry name" value="DUF1776_fun"/>
</dbReference>
<gene>
    <name evidence="1" type="ORF">CLIB1423_08S03268</name>
</gene>
<dbReference type="EMBL" id="CAKXYY010000008">
    <property type="protein sequence ID" value="CAH2352881.1"/>
    <property type="molecule type" value="Genomic_DNA"/>
</dbReference>
<protein>
    <recommendedName>
        <fullName evidence="3">DUF1776 family protein</fullName>
    </recommendedName>
</protein>
<dbReference type="Pfam" id="PF08643">
    <property type="entry name" value="DUF1776"/>
    <property type="match status" value="1"/>
</dbReference>
<keyword evidence="2" id="KW-1185">Reference proteome</keyword>
<evidence type="ECO:0000313" key="2">
    <source>
        <dbReference type="Proteomes" id="UP000837801"/>
    </source>
</evidence>
<accession>A0A9P0QQ88</accession>
<sequence length="452" mass="50751">MVAEPVQATVETITHVYDLSLNFLSNQRDYISQNEYVDKVLALNPFSSTSSPQPKLINTKGNSRYLSFFNERYFSKKKVVLYSSILTIGIGIYSFKKMRGNGVGFKVGEKKPNAENISVKRRVPKLYNGARRDLILVIGSPTEPLTRLIALDFEKRGFIVYLTIIDEKDLKYVESNLITDDLNYLNLNNSYSFELQLTKFQKFLNTPVVPFSGAKPHNLRLKGCVFTPSLYFPIGPIENITVASWAKILERYHVILKLLSSGLISLARQQQPHSKVIVISSNILSSLNLPYHAPETFYQKSIQNLFASLSREISQHNISVTQVKLGNLNISNGAASKRISTPSPSLSTANLIQSEIRGWDDDMKDLYGESFSKSQYKSNPIKNYSRGAAGGLGVIRGGGSNLRDLYHQLFDLLYPKDESKLNPTTVFCGTGARTYDWISSLLPGDFLTWLLT</sequence>
<name>A0A9P0QQ88_9ASCO</name>
<organism evidence="1 2">
    <name type="scientific">[Candida] railenensis</name>
    <dbReference type="NCBI Taxonomy" id="45579"/>
    <lineage>
        <taxon>Eukaryota</taxon>
        <taxon>Fungi</taxon>
        <taxon>Dikarya</taxon>
        <taxon>Ascomycota</taxon>
        <taxon>Saccharomycotina</taxon>
        <taxon>Pichiomycetes</taxon>
        <taxon>Debaryomycetaceae</taxon>
        <taxon>Kurtzmaniella</taxon>
    </lineage>
</organism>
<comment type="caution">
    <text evidence="1">The sequence shown here is derived from an EMBL/GenBank/DDBJ whole genome shotgun (WGS) entry which is preliminary data.</text>
</comment>
<dbReference type="Proteomes" id="UP000837801">
    <property type="component" value="Unassembled WGS sequence"/>
</dbReference>
<dbReference type="InterPro" id="IPR036291">
    <property type="entry name" value="NAD(P)-bd_dom_sf"/>
</dbReference>